<dbReference type="EMBL" id="AZGZ01000008">
    <property type="protein sequence ID" value="KZZ93463.1"/>
    <property type="molecule type" value="Genomic_DNA"/>
</dbReference>
<evidence type="ECO:0000256" key="4">
    <source>
        <dbReference type="ARBA" id="ARBA00022692"/>
    </source>
</evidence>
<evidence type="ECO:0000256" key="7">
    <source>
        <dbReference type="RuleBase" id="RU003346"/>
    </source>
</evidence>
<comment type="subcellular location">
    <subcellularLocation>
        <location evidence="1">Membrane</location>
        <topology evidence="1">Multi-pass membrane protein</topology>
    </subcellularLocation>
</comment>
<dbReference type="PANTHER" id="PTHR48022">
    <property type="entry name" value="PLASTIDIC GLUCOSE TRANSPORTER 4"/>
    <property type="match status" value="1"/>
</dbReference>
<feature type="transmembrane region" description="Helical" evidence="8">
    <location>
        <begin position="429"/>
        <end position="448"/>
    </location>
</feature>
<dbReference type="InterPro" id="IPR003663">
    <property type="entry name" value="Sugar/inositol_transpt"/>
</dbReference>
<keyword evidence="11" id="KW-1185">Reference proteome</keyword>
<evidence type="ECO:0000256" key="6">
    <source>
        <dbReference type="ARBA" id="ARBA00023136"/>
    </source>
</evidence>
<dbReference type="PRINTS" id="PR00171">
    <property type="entry name" value="SUGRTRNSPORT"/>
</dbReference>
<dbReference type="InterPro" id="IPR005828">
    <property type="entry name" value="MFS_sugar_transport-like"/>
</dbReference>
<feature type="transmembrane region" description="Helical" evidence="8">
    <location>
        <begin position="79"/>
        <end position="97"/>
    </location>
</feature>
<gene>
    <name evidence="10" type="ORF">AAP_02255</name>
</gene>
<evidence type="ECO:0000313" key="11">
    <source>
        <dbReference type="Proteomes" id="UP000242877"/>
    </source>
</evidence>
<dbReference type="PANTHER" id="PTHR48022:SF37">
    <property type="entry name" value="MAJOR FACILITATOR SUPERFAMILY (MFS) PROFILE DOMAIN-CONTAINING PROTEIN-RELATED"/>
    <property type="match status" value="1"/>
</dbReference>
<dbReference type="Gene3D" id="1.20.1250.20">
    <property type="entry name" value="MFS general substrate transporter like domains"/>
    <property type="match status" value="1"/>
</dbReference>
<reference evidence="10 11" key="1">
    <citation type="journal article" date="2016" name="Genome Biol. Evol.">
        <title>Divergent and convergent evolution of fungal pathogenicity.</title>
        <authorList>
            <person name="Shang Y."/>
            <person name="Xiao G."/>
            <person name="Zheng P."/>
            <person name="Cen K."/>
            <person name="Zhan S."/>
            <person name="Wang C."/>
        </authorList>
    </citation>
    <scope>NUCLEOTIDE SEQUENCE [LARGE SCALE GENOMIC DNA]</scope>
    <source>
        <strain evidence="10 11">ARSEF 7405</strain>
    </source>
</reference>
<dbReference type="AlphaFoldDB" id="A0A162IHC1"/>
<dbReference type="InterPro" id="IPR005829">
    <property type="entry name" value="Sugar_transporter_CS"/>
</dbReference>
<feature type="transmembrane region" description="Helical" evidence="8">
    <location>
        <begin position="144"/>
        <end position="164"/>
    </location>
</feature>
<dbReference type="InterPro" id="IPR036259">
    <property type="entry name" value="MFS_trans_sf"/>
</dbReference>
<comment type="similarity">
    <text evidence="2 7">Belongs to the major facilitator superfamily. Sugar transporter (TC 2.A.1.1) family.</text>
</comment>
<evidence type="ECO:0000256" key="8">
    <source>
        <dbReference type="SAM" id="Phobius"/>
    </source>
</evidence>
<comment type="caution">
    <text evidence="10">The sequence shown here is derived from an EMBL/GenBank/DDBJ whole genome shotgun (WGS) entry which is preliminary data.</text>
</comment>
<feature type="transmembrane region" description="Helical" evidence="8">
    <location>
        <begin position="103"/>
        <end position="124"/>
    </location>
</feature>
<evidence type="ECO:0000256" key="3">
    <source>
        <dbReference type="ARBA" id="ARBA00022448"/>
    </source>
</evidence>
<feature type="domain" description="Major facilitator superfamily (MFS) profile" evidence="9">
    <location>
        <begin position="12"/>
        <end position="452"/>
    </location>
</feature>
<feature type="transmembrane region" description="Helical" evidence="8">
    <location>
        <begin position="262"/>
        <end position="283"/>
    </location>
</feature>
<dbReference type="InterPro" id="IPR020846">
    <property type="entry name" value="MFS_dom"/>
</dbReference>
<feature type="transmembrane region" description="Helical" evidence="8">
    <location>
        <begin position="7"/>
        <end position="25"/>
    </location>
</feature>
<keyword evidence="6 8" id="KW-0472">Membrane</keyword>
<dbReference type="NCBIfam" id="TIGR00879">
    <property type="entry name" value="SP"/>
    <property type="match status" value="1"/>
</dbReference>
<dbReference type="GO" id="GO:0005351">
    <property type="term" value="F:carbohydrate:proton symporter activity"/>
    <property type="evidence" value="ECO:0007669"/>
    <property type="project" value="TreeGrafter"/>
</dbReference>
<feature type="transmembrane region" description="Helical" evidence="8">
    <location>
        <begin position="52"/>
        <end position="72"/>
    </location>
</feature>
<dbReference type="FunFam" id="1.20.1250.20:FF:000090">
    <property type="entry name" value="MFS sugar transporter, putative"/>
    <property type="match status" value="1"/>
</dbReference>
<feature type="transmembrane region" description="Helical" evidence="8">
    <location>
        <begin position="303"/>
        <end position="320"/>
    </location>
</feature>
<dbReference type="Proteomes" id="UP000242877">
    <property type="component" value="Unassembled WGS sequence"/>
</dbReference>
<dbReference type="InterPro" id="IPR050360">
    <property type="entry name" value="MFS_Sugar_Transporters"/>
</dbReference>
<keyword evidence="3 7" id="KW-0813">Transport</keyword>
<dbReference type="Pfam" id="PF00083">
    <property type="entry name" value="Sugar_tr"/>
    <property type="match status" value="1"/>
</dbReference>
<evidence type="ECO:0000256" key="1">
    <source>
        <dbReference type="ARBA" id="ARBA00004141"/>
    </source>
</evidence>
<dbReference type="GO" id="GO:0016020">
    <property type="term" value="C:membrane"/>
    <property type="evidence" value="ECO:0007669"/>
    <property type="project" value="UniProtKB-SubCell"/>
</dbReference>
<feature type="transmembrane region" description="Helical" evidence="8">
    <location>
        <begin position="327"/>
        <end position="350"/>
    </location>
</feature>
<accession>A0A162IHC1</accession>
<feature type="transmembrane region" description="Helical" evidence="8">
    <location>
        <begin position="176"/>
        <end position="193"/>
    </location>
</feature>
<evidence type="ECO:0000259" key="9">
    <source>
        <dbReference type="PROSITE" id="PS50850"/>
    </source>
</evidence>
<protein>
    <submittedName>
        <fullName evidence="10">Sugar/inositol transporter</fullName>
    </submittedName>
</protein>
<sequence>MAMPPKVYQFLVSVFAAMGSFLYGYDLGVVAEVIASEDFLVKFHPDSDQSGLVVSMFTTGAFCGAAFGGPLGDYFGRRIVILVGALVFCLGGAIQTAASNIKFLWGGRFVAGLGVGFLTMVIPLYQAELAHPSIRGRVTALQQFMLGIGSLFAAWIGYACFVKMDDDDHLQWRLPLAIQIIPAGILALLIMLFPESPRWLMDHDQVQKGLETLAKLHAHGDVNDAWIQEEYHRIMAAIQYEHEHEATSYGELFTNKSCFRRLFLGCSIQAAIQMTGVSSIQYYSVTIYGMMGFTTAETLKYQGVNSVIGLVAQGVCVAFIDYSGRRWVLIGGMIANCVTFIIATCLLAEYPPETNNNRAASWGFIAVTWIYNFCFSAFCGPLSWIIPAEIFDTRTRSKGVSISTMTSFAFNTMIGQVSPRAMNKVGYKFYILFIVCNFTNAIFFYCILPETANIPMEDMNYLFEHAPWFIPAINQKDYIRPRDVESNIKNEEDFKDVTVTETEHPAN</sequence>
<proteinExistence type="inferred from homology"/>
<dbReference type="VEuPathDB" id="FungiDB:AAP_02255"/>
<dbReference type="OrthoDB" id="6612291at2759"/>
<evidence type="ECO:0000313" key="10">
    <source>
        <dbReference type="EMBL" id="KZZ93463.1"/>
    </source>
</evidence>
<feature type="transmembrane region" description="Helical" evidence="8">
    <location>
        <begin position="362"/>
        <end position="387"/>
    </location>
</feature>
<keyword evidence="5 8" id="KW-1133">Transmembrane helix</keyword>
<evidence type="ECO:0000256" key="5">
    <source>
        <dbReference type="ARBA" id="ARBA00022989"/>
    </source>
</evidence>
<dbReference type="PROSITE" id="PS00217">
    <property type="entry name" value="SUGAR_TRANSPORT_2"/>
    <property type="match status" value="1"/>
</dbReference>
<organism evidence="10 11">
    <name type="scientific">Ascosphaera apis ARSEF 7405</name>
    <dbReference type="NCBI Taxonomy" id="392613"/>
    <lineage>
        <taxon>Eukaryota</taxon>
        <taxon>Fungi</taxon>
        <taxon>Dikarya</taxon>
        <taxon>Ascomycota</taxon>
        <taxon>Pezizomycotina</taxon>
        <taxon>Eurotiomycetes</taxon>
        <taxon>Eurotiomycetidae</taxon>
        <taxon>Onygenales</taxon>
        <taxon>Ascosphaeraceae</taxon>
        <taxon>Ascosphaera</taxon>
    </lineage>
</organism>
<evidence type="ECO:0000256" key="2">
    <source>
        <dbReference type="ARBA" id="ARBA00010992"/>
    </source>
</evidence>
<dbReference type="PROSITE" id="PS50850">
    <property type="entry name" value="MFS"/>
    <property type="match status" value="1"/>
</dbReference>
<dbReference type="SUPFAM" id="SSF103473">
    <property type="entry name" value="MFS general substrate transporter"/>
    <property type="match status" value="1"/>
</dbReference>
<keyword evidence="4 8" id="KW-0812">Transmembrane</keyword>
<name>A0A162IHC1_9EURO</name>